<dbReference type="Gene3D" id="3.30.1490.480">
    <property type="entry name" value="Endolytic murein transglycosylase"/>
    <property type="match status" value="1"/>
</dbReference>
<accession>A0ABQ5TPP6</accession>
<gene>
    <name evidence="3" type="primary">yqzC</name>
    <name evidence="3" type="ORF">MACH08_23660</name>
</gene>
<dbReference type="Proteomes" id="UP001275436">
    <property type="component" value="Unassembled WGS sequence"/>
</dbReference>
<proteinExistence type="predicted"/>
<keyword evidence="4" id="KW-1185">Reference proteome</keyword>
<evidence type="ECO:0000313" key="3">
    <source>
        <dbReference type="EMBL" id="GLO66582.1"/>
    </source>
</evidence>
<evidence type="ECO:0000313" key="4">
    <source>
        <dbReference type="Proteomes" id="UP001275436"/>
    </source>
</evidence>
<name>A0ABQ5TPP6_9BACI</name>
<keyword evidence="2" id="KW-0812">Transmembrane</keyword>
<keyword evidence="2" id="KW-1133">Transmembrane helix</keyword>
<feature type="compositionally biased region" description="Basic and acidic residues" evidence="1">
    <location>
        <begin position="84"/>
        <end position="95"/>
    </location>
</feature>
<feature type="transmembrane region" description="Helical" evidence="2">
    <location>
        <begin position="7"/>
        <end position="26"/>
    </location>
</feature>
<evidence type="ECO:0000256" key="1">
    <source>
        <dbReference type="SAM" id="MobiDB-lite"/>
    </source>
</evidence>
<protein>
    <recommendedName>
        <fullName evidence="5">Endolytic transglycosylase MltG</fullName>
    </recommendedName>
</protein>
<dbReference type="RefSeq" id="WP_251045989.1">
    <property type="nucleotide sequence ID" value="NZ_BSKO01000001.1"/>
</dbReference>
<sequence>MKHHIRAFSLGLFTSALIILIVFYLVQDSQTPIEDVKAEELIPVLEDQGYAVLSQEEYISYSVNGNDSEKNTDTNSESSDEDAEQNKEETENNNKEEEETTEEDSSNEEESEEDSPKEYKLTIETGMASSQISDILENEDIIESASDFNDYLEDNDYAINVKPGTFELTSDMSHFEIAEVITSYN</sequence>
<evidence type="ECO:0008006" key="5">
    <source>
        <dbReference type="Google" id="ProtNLM"/>
    </source>
</evidence>
<feature type="compositionally biased region" description="Acidic residues" evidence="1">
    <location>
        <begin position="96"/>
        <end position="113"/>
    </location>
</feature>
<evidence type="ECO:0000256" key="2">
    <source>
        <dbReference type="SAM" id="Phobius"/>
    </source>
</evidence>
<organism evidence="3 4">
    <name type="scientific">Oceanobacillus kimchii</name>
    <dbReference type="NCBI Taxonomy" id="746691"/>
    <lineage>
        <taxon>Bacteria</taxon>
        <taxon>Bacillati</taxon>
        <taxon>Bacillota</taxon>
        <taxon>Bacilli</taxon>
        <taxon>Bacillales</taxon>
        <taxon>Bacillaceae</taxon>
        <taxon>Oceanobacillus</taxon>
    </lineage>
</organism>
<feature type="region of interest" description="Disordered" evidence="1">
    <location>
        <begin position="62"/>
        <end position="118"/>
    </location>
</feature>
<keyword evidence="2" id="KW-0472">Membrane</keyword>
<reference evidence="3 4" key="1">
    <citation type="submission" date="2023-02" db="EMBL/GenBank/DDBJ databases">
        <title>Oceanobacillus kimchii IFOP_LL358 isolated form Alexandrium catenella lab strain.</title>
        <authorList>
            <person name="Gajardo G."/>
            <person name="Ueki S."/>
            <person name="Maruyama F."/>
        </authorList>
    </citation>
    <scope>NUCLEOTIDE SEQUENCE [LARGE SCALE GENOMIC DNA]</scope>
    <source>
        <strain evidence="3 4">IFOP_LL358</strain>
    </source>
</reference>
<comment type="caution">
    <text evidence="3">The sequence shown here is derived from an EMBL/GenBank/DDBJ whole genome shotgun (WGS) entry which is preliminary data.</text>
</comment>
<dbReference type="EMBL" id="BSKO01000001">
    <property type="protein sequence ID" value="GLO66582.1"/>
    <property type="molecule type" value="Genomic_DNA"/>
</dbReference>